<dbReference type="SUPFAM" id="SSF81383">
    <property type="entry name" value="F-box domain"/>
    <property type="match status" value="1"/>
</dbReference>
<feature type="compositionally biased region" description="Basic and acidic residues" evidence="1">
    <location>
        <begin position="27"/>
        <end position="36"/>
    </location>
</feature>
<dbReference type="AlphaFoldDB" id="A0A8I6YPT6"/>
<dbReference type="Gramene" id="HORVU.MOREX.r3.6HG0540280.1">
    <property type="protein sequence ID" value="HORVU.MOREX.r3.6HG0540280.1"/>
    <property type="gene ID" value="HORVU.MOREX.r3.6HG0540280"/>
</dbReference>
<dbReference type="RefSeq" id="XP_044955603.1">
    <property type="nucleotide sequence ID" value="XM_045099668.1"/>
</dbReference>
<proteinExistence type="predicted"/>
<dbReference type="OrthoDB" id="608133at2759"/>
<accession>A0A8I6YPT6</accession>
<protein>
    <recommendedName>
        <fullName evidence="6">F-box domain-containing protein</fullName>
    </recommendedName>
</protein>
<feature type="region of interest" description="Disordered" evidence="1">
    <location>
        <begin position="1"/>
        <end position="59"/>
    </location>
</feature>
<evidence type="ECO:0000256" key="1">
    <source>
        <dbReference type="SAM" id="MobiDB-lite"/>
    </source>
</evidence>
<reference evidence="5" key="1">
    <citation type="journal article" date="2012" name="Nature">
        <title>A physical, genetic and functional sequence assembly of the barley genome.</title>
        <authorList>
            <consortium name="The International Barley Genome Sequencing Consortium"/>
            <person name="Mayer K.F."/>
            <person name="Waugh R."/>
            <person name="Brown J.W."/>
            <person name="Schulman A."/>
            <person name="Langridge P."/>
            <person name="Platzer M."/>
            <person name="Fincher G.B."/>
            <person name="Muehlbauer G.J."/>
            <person name="Sato K."/>
            <person name="Close T.J."/>
            <person name="Wise R.P."/>
            <person name="Stein N."/>
        </authorList>
    </citation>
    <scope>NUCLEOTIDE SEQUENCE [LARGE SCALE GENOMIC DNA]</scope>
    <source>
        <strain evidence="5">cv. Morex</strain>
    </source>
</reference>
<dbReference type="InterPro" id="IPR001810">
    <property type="entry name" value="F-box_dom"/>
</dbReference>
<evidence type="ECO:0008006" key="6">
    <source>
        <dbReference type="Google" id="ProtNLM"/>
    </source>
</evidence>
<evidence type="ECO:0000259" key="2">
    <source>
        <dbReference type="Pfam" id="PF12937"/>
    </source>
</evidence>
<dbReference type="GeneID" id="123406194"/>
<evidence type="ECO:0000259" key="3">
    <source>
        <dbReference type="Pfam" id="PF23635"/>
    </source>
</evidence>
<dbReference type="Pfam" id="PF23635">
    <property type="entry name" value="Beta-prop_AT5G49610-like"/>
    <property type="match status" value="1"/>
</dbReference>
<evidence type="ECO:0000313" key="4">
    <source>
        <dbReference type="EnsemblPlants" id="HORVU.MOREX.r3.6HG0540280.1"/>
    </source>
</evidence>
<feature type="compositionally biased region" description="Gly residues" evidence="1">
    <location>
        <begin position="48"/>
        <end position="57"/>
    </location>
</feature>
<keyword evidence="5" id="KW-1185">Reference proteome</keyword>
<name>A0A8I6YPT6_HORVV</name>
<gene>
    <name evidence="4" type="primary">LOC123406194</name>
</gene>
<dbReference type="Gene3D" id="1.20.1280.50">
    <property type="match status" value="1"/>
</dbReference>
<dbReference type="InterPro" id="IPR036047">
    <property type="entry name" value="F-box-like_dom_sf"/>
</dbReference>
<dbReference type="InterPro" id="IPR056594">
    <property type="entry name" value="AT5G49610-like_b-prop"/>
</dbReference>
<reference evidence="4" key="2">
    <citation type="submission" date="2020-10" db="EMBL/GenBank/DDBJ databases">
        <authorList>
            <person name="Scholz U."/>
            <person name="Mascher M."/>
            <person name="Fiebig A."/>
        </authorList>
    </citation>
    <scope>NUCLEOTIDE SEQUENCE [LARGE SCALE GENOMIC DNA]</scope>
    <source>
        <strain evidence="4">cv. Morex</strain>
    </source>
</reference>
<dbReference type="PANTHER" id="PTHR32133">
    <property type="entry name" value="OS07G0120400 PROTEIN"/>
    <property type="match status" value="1"/>
</dbReference>
<feature type="domain" description="F-box" evidence="2">
    <location>
        <begin position="95"/>
        <end position="132"/>
    </location>
</feature>
<organism evidence="4 5">
    <name type="scientific">Hordeum vulgare subsp. vulgare</name>
    <name type="common">Domesticated barley</name>
    <dbReference type="NCBI Taxonomy" id="112509"/>
    <lineage>
        <taxon>Eukaryota</taxon>
        <taxon>Viridiplantae</taxon>
        <taxon>Streptophyta</taxon>
        <taxon>Embryophyta</taxon>
        <taxon>Tracheophyta</taxon>
        <taxon>Spermatophyta</taxon>
        <taxon>Magnoliopsida</taxon>
        <taxon>Liliopsida</taxon>
        <taxon>Poales</taxon>
        <taxon>Poaceae</taxon>
        <taxon>BOP clade</taxon>
        <taxon>Pooideae</taxon>
        <taxon>Triticodae</taxon>
        <taxon>Triticeae</taxon>
        <taxon>Hordeinae</taxon>
        <taxon>Hordeum</taxon>
    </lineage>
</organism>
<feature type="domain" description="F-box protein AT5G49610-like beta-propeller" evidence="3">
    <location>
        <begin position="185"/>
        <end position="409"/>
    </location>
</feature>
<dbReference type="KEGG" id="hvg:123406194"/>
<dbReference type="EnsemblPlants" id="HORVU.MOREX.r3.6HG0540280.1">
    <property type="protein sequence ID" value="HORVU.MOREX.r3.6HG0540280.1"/>
    <property type="gene ID" value="HORVU.MOREX.r3.6HG0540280"/>
</dbReference>
<sequence>MDRKEERRRRRPPLTPPPRPRRSGRAAQREGEERVAPTDPAEAPQGGPCSGERGGLMGPAEVPQIQWAGPIPSSPRVYGRKLWRSVSKVLGNDNLLAEILVRLSSKPSSLPRASAVCKRWRNILSDPEFLKRFRKHHRKPPLLGFFEGYANRFTPVMDSPDRITAACFSMPKRNTPYNDHREYMGCRHGLAVLVNKQERKTFVWDPLTGRQHSVAFPPGLDDAFTGNFCMWRGAVLCADAEDGHVHGDCFSSPFKLVLVCCGGYNTQAFCSVYDSVSGVWGGVFSTAISSIISMLRPSILVGNTICWLISGGDILVFDFECQSLHVIEKPAYYYVTDGCFQLLRMEGGGLGLAVLLGLTIQLWERKSNCDGVVGWVLLQKTIPLEGMFPKMDSVRFVGYDEDTNVIVLTSMTGNFTLQLDSMQIKHIVKRNNICYDPFYPYTNFYTTARQGNLAGRDGSGTNCDRTRSANVLPWSNNLGIES</sequence>
<feature type="compositionally biased region" description="Basic residues" evidence="1">
    <location>
        <begin position="1"/>
        <end position="12"/>
    </location>
</feature>
<dbReference type="Pfam" id="PF12937">
    <property type="entry name" value="F-box-like"/>
    <property type="match status" value="1"/>
</dbReference>
<evidence type="ECO:0000313" key="5">
    <source>
        <dbReference type="Proteomes" id="UP000011116"/>
    </source>
</evidence>
<dbReference type="Gramene" id="HORVU.MOREX.r2.6HG0449270.1">
    <property type="protein sequence ID" value="HORVU.MOREX.r2.6HG0449270.1"/>
    <property type="gene ID" value="HORVU.MOREX.r2.6HG0449270"/>
</dbReference>
<dbReference type="PANTHER" id="PTHR32133:SF397">
    <property type="entry name" value="F-BOX DOMAIN-CONTAINING PROTEIN"/>
    <property type="match status" value="1"/>
</dbReference>
<dbReference type="Proteomes" id="UP000011116">
    <property type="component" value="Chromosome 6H"/>
</dbReference>
<reference evidence="4" key="3">
    <citation type="submission" date="2022-01" db="UniProtKB">
        <authorList>
            <consortium name="EnsemblPlants"/>
        </authorList>
    </citation>
    <scope>IDENTIFICATION</scope>
    <source>
        <strain evidence="4">subsp. vulgare</strain>
    </source>
</reference>